<comment type="caution">
    <text evidence="3">The sequence shown here is derived from an EMBL/GenBank/DDBJ whole genome shotgun (WGS) entry which is preliminary data.</text>
</comment>
<evidence type="ECO:0000313" key="4">
    <source>
        <dbReference type="Proteomes" id="UP001152747"/>
    </source>
</evidence>
<accession>A0A9P1IZ25</accession>
<keyword evidence="2" id="KW-0732">Signal</keyword>
<dbReference type="EMBL" id="CANHGI010000005">
    <property type="protein sequence ID" value="CAI5452038.1"/>
    <property type="molecule type" value="Genomic_DNA"/>
</dbReference>
<evidence type="ECO:0000256" key="1">
    <source>
        <dbReference type="SAM" id="MobiDB-lite"/>
    </source>
</evidence>
<dbReference type="Proteomes" id="UP001152747">
    <property type="component" value="Unassembled WGS sequence"/>
</dbReference>
<evidence type="ECO:0000313" key="3">
    <source>
        <dbReference type="EMBL" id="CAI5452038.1"/>
    </source>
</evidence>
<feature type="chain" id="PRO_5040238404" evidence="2">
    <location>
        <begin position="29"/>
        <end position="155"/>
    </location>
</feature>
<feature type="compositionally biased region" description="Basic and acidic residues" evidence="1">
    <location>
        <begin position="59"/>
        <end position="87"/>
    </location>
</feature>
<sequence>MILIIIKNNLINIFIFLVFSWSFTKCSSNNKKPAIKKSNRLSSEASPSPTIVSPSPVQKVEEKNNKTEKKKSKENCEKKPAKEEKAAGEPAEITDIDIEKMLLVKKMMEESAPKTDLESDKEDQGGKIKTKEEVGDEKKSTRKKNKSELSAYAFN</sequence>
<reference evidence="3" key="1">
    <citation type="submission" date="2022-11" db="EMBL/GenBank/DDBJ databases">
        <authorList>
            <person name="Kikuchi T."/>
        </authorList>
    </citation>
    <scope>NUCLEOTIDE SEQUENCE</scope>
    <source>
        <strain evidence="3">PS1010</strain>
    </source>
</reference>
<proteinExistence type="predicted"/>
<protein>
    <submittedName>
        <fullName evidence="3">Uncharacterized protein</fullName>
    </submittedName>
</protein>
<feature type="region of interest" description="Disordered" evidence="1">
    <location>
        <begin position="107"/>
        <end position="155"/>
    </location>
</feature>
<feature type="signal peptide" evidence="2">
    <location>
        <begin position="1"/>
        <end position="28"/>
    </location>
</feature>
<feature type="compositionally biased region" description="Basic and acidic residues" evidence="1">
    <location>
        <begin position="107"/>
        <end position="139"/>
    </location>
</feature>
<name>A0A9P1IZ25_9PELO</name>
<gene>
    <name evidence="3" type="ORF">CAMP_LOCUS14675</name>
</gene>
<organism evidence="3 4">
    <name type="scientific">Caenorhabditis angaria</name>
    <dbReference type="NCBI Taxonomy" id="860376"/>
    <lineage>
        <taxon>Eukaryota</taxon>
        <taxon>Metazoa</taxon>
        <taxon>Ecdysozoa</taxon>
        <taxon>Nematoda</taxon>
        <taxon>Chromadorea</taxon>
        <taxon>Rhabditida</taxon>
        <taxon>Rhabditina</taxon>
        <taxon>Rhabditomorpha</taxon>
        <taxon>Rhabditoidea</taxon>
        <taxon>Rhabditidae</taxon>
        <taxon>Peloderinae</taxon>
        <taxon>Caenorhabditis</taxon>
    </lineage>
</organism>
<dbReference type="AlphaFoldDB" id="A0A9P1IZ25"/>
<feature type="region of interest" description="Disordered" evidence="1">
    <location>
        <begin position="32"/>
        <end position="93"/>
    </location>
</feature>
<keyword evidence="4" id="KW-1185">Reference proteome</keyword>
<feature type="compositionally biased region" description="Low complexity" evidence="1">
    <location>
        <begin position="46"/>
        <end position="57"/>
    </location>
</feature>
<evidence type="ECO:0000256" key="2">
    <source>
        <dbReference type="SAM" id="SignalP"/>
    </source>
</evidence>